<evidence type="ECO:0000313" key="2">
    <source>
        <dbReference type="Proteomes" id="UP000694892"/>
    </source>
</evidence>
<dbReference type="Proteomes" id="UP000694892">
    <property type="component" value="Chromosome 5L"/>
</dbReference>
<dbReference type="PANTHER" id="PTHR47510">
    <property type="entry name" value="REVERSE TRANSCRIPTASE DOMAIN-CONTAINING PROTEIN"/>
    <property type="match status" value="1"/>
</dbReference>
<reference evidence="2" key="1">
    <citation type="journal article" date="2016" name="Nature">
        <title>Genome evolution in the allotetraploid frog Xenopus laevis.</title>
        <authorList>
            <person name="Session A.M."/>
            <person name="Uno Y."/>
            <person name="Kwon T."/>
            <person name="Chapman J.A."/>
            <person name="Toyoda A."/>
            <person name="Takahashi S."/>
            <person name="Fukui A."/>
            <person name="Hikosaka A."/>
            <person name="Suzuki A."/>
            <person name="Kondo M."/>
            <person name="van Heeringen S.J."/>
            <person name="Quigley I."/>
            <person name="Heinz S."/>
            <person name="Ogino H."/>
            <person name="Ochi H."/>
            <person name="Hellsten U."/>
            <person name="Lyons J.B."/>
            <person name="Simakov O."/>
            <person name="Putnam N."/>
            <person name="Stites J."/>
            <person name="Kuroki Y."/>
            <person name="Tanaka T."/>
            <person name="Michiue T."/>
            <person name="Watanabe M."/>
            <person name="Bogdanovic O."/>
            <person name="Lister R."/>
            <person name="Georgiou G."/>
            <person name="Paranjpe S.S."/>
            <person name="van Kruijsbergen I."/>
            <person name="Shu S."/>
            <person name="Carlson J."/>
            <person name="Kinoshita T."/>
            <person name="Ohta Y."/>
            <person name="Mawaribuchi S."/>
            <person name="Jenkins J."/>
            <person name="Grimwood J."/>
            <person name="Schmutz J."/>
            <person name="Mitros T."/>
            <person name="Mozaffari S.V."/>
            <person name="Suzuki Y."/>
            <person name="Haramoto Y."/>
            <person name="Yamamoto T.S."/>
            <person name="Takagi C."/>
            <person name="Heald R."/>
            <person name="Miller K."/>
            <person name="Haudenschild C."/>
            <person name="Kitzman J."/>
            <person name="Nakayama T."/>
            <person name="Izutsu Y."/>
            <person name="Robert J."/>
            <person name="Fortriede J."/>
            <person name="Burns K."/>
            <person name="Lotay V."/>
            <person name="Karimi K."/>
            <person name="Yasuoka Y."/>
            <person name="Dichmann D.S."/>
            <person name="Flajnik M.F."/>
            <person name="Houston D.W."/>
            <person name="Shendure J."/>
            <person name="DuPasquier L."/>
            <person name="Vize P.D."/>
            <person name="Zorn A.M."/>
            <person name="Ito M."/>
            <person name="Marcotte E.M."/>
            <person name="Wallingford J.B."/>
            <person name="Ito Y."/>
            <person name="Asashima M."/>
            <person name="Ueno N."/>
            <person name="Matsuda Y."/>
            <person name="Veenstra G.J."/>
            <person name="Fujiyama A."/>
            <person name="Harland R.M."/>
            <person name="Taira M."/>
            <person name="Rokhsar D.S."/>
        </authorList>
    </citation>
    <scope>NUCLEOTIDE SEQUENCE [LARGE SCALE GENOMIC DNA]</scope>
    <source>
        <strain evidence="2">J</strain>
    </source>
</reference>
<dbReference type="EMBL" id="CM004474">
    <property type="protein sequence ID" value="OCT80033.1"/>
    <property type="molecule type" value="Genomic_DNA"/>
</dbReference>
<dbReference type="PANTHER" id="PTHR47510:SF3">
    <property type="entry name" value="ENDO_EXONUCLEASE_PHOSPHATASE DOMAIN-CONTAINING PROTEIN"/>
    <property type="match status" value="1"/>
</dbReference>
<evidence type="ECO:0000313" key="1">
    <source>
        <dbReference type="EMBL" id="OCT80033.1"/>
    </source>
</evidence>
<proteinExistence type="predicted"/>
<organism evidence="1 2">
    <name type="scientific">Xenopus laevis</name>
    <name type="common">African clawed frog</name>
    <dbReference type="NCBI Taxonomy" id="8355"/>
    <lineage>
        <taxon>Eukaryota</taxon>
        <taxon>Metazoa</taxon>
        <taxon>Chordata</taxon>
        <taxon>Craniata</taxon>
        <taxon>Vertebrata</taxon>
        <taxon>Euteleostomi</taxon>
        <taxon>Amphibia</taxon>
        <taxon>Batrachia</taxon>
        <taxon>Anura</taxon>
        <taxon>Pipoidea</taxon>
        <taxon>Pipidae</taxon>
        <taxon>Xenopodinae</taxon>
        <taxon>Xenopus</taxon>
        <taxon>Xenopus</taxon>
    </lineage>
</organism>
<accession>A0A974CUH6</accession>
<name>A0A974CUH6_XENLA</name>
<dbReference type="AlphaFoldDB" id="A0A974CUH6"/>
<gene>
    <name evidence="1" type="ORF">XELAEV_18026852mg</name>
</gene>
<protein>
    <submittedName>
        <fullName evidence="1">Uncharacterized protein</fullName>
    </submittedName>
</protein>
<sequence length="142" mass="16663">MYILLPTRGNKTLYQCYTNLEKAFTATLKLNLGRSDHCGILLSPFYERHLESSLPQARTVQKWTSSAIDQHQDCLESTNWSLFKNTADDIHHYADTVSCYINCCTFICIPCTDNIFYPYQKPWFNNEVRKKLRTSRSFRYAL</sequence>